<evidence type="ECO:0000256" key="1">
    <source>
        <dbReference type="SAM" id="MobiDB-lite"/>
    </source>
</evidence>
<proteinExistence type="predicted"/>
<dbReference type="EMBL" id="PPXD01000001">
    <property type="protein sequence ID" value="POH70090.1"/>
    <property type="molecule type" value="Genomic_DNA"/>
</dbReference>
<keyword evidence="2" id="KW-0472">Membrane</keyword>
<feature type="compositionally biased region" description="Low complexity" evidence="1">
    <location>
        <begin position="48"/>
        <end position="62"/>
    </location>
</feature>
<dbReference type="AlphaFoldDB" id="A0A2S3ZME5"/>
<evidence type="ECO:0000313" key="3">
    <source>
        <dbReference type="EMBL" id="POH70090.1"/>
    </source>
</evidence>
<protein>
    <submittedName>
        <fullName evidence="3">Uncharacterized protein</fullName>
    </submittedName>
</protein>
<evidence type="ECO:0000313" key="4">
    <source>
        <dbReference type="Proteomes" id="UP000237340"/>
    </source>
</evidence>
<sequence>MGAAHSSAPSPANRRLWVIIGVFAVLLAAAAILAGLFWPRGEVTPAATEAARPTPSATVAPATPTPTPTPGSSAAQGTPRPESCDDLYSPEMVAAFGSMVLNPAWLNDPELEMRIGEDDPVQQQVIEANDSLLCQWGMPEGPSGAGVSTAVVWVDAEDSATIQALLADRGYSCFEQQGGLRCTTEGSNDEGYFGESHFLRDGIWVATEYSNAGPEGYTLDIVNNLWPMAPGD</sequence>
<feature type="region of interest" description="Disordered" evidence="1">
    <location>
        <begin position="48"/>
        <end position="87"/>
    </location>
</feature>
<dbReference type="Proteomes" id="UP000237340">
    <property type="component" value="Unassembled WGS sequence"/>
</dbReference>
<keyword evidence="2" id="KW-1133">Transmembrane helix</keyword>
<accession>A0A2S3ZME5</accession>
<reference evidence="3 4" key="1">
    <citation type="submission" date="2018-01" db="EMBL/GenBank/DDBJ databases">
        <title>Cryobacterium sp. nov., from glaciers in China.</title>
        <authorList>
            <person name="Liu Q."/>
            <person name="Xin Y.-H."/>
        </authorList>
    </citation>
    <scope>NUCLEOTIDE SEQUENCE [LARGE SCALE GENOMIC DNA]</scope>
    <source>
        <strain evidence="3 4">TMN-42</strain>
    </source>
</reference>
<keyword evidence="2" id="KW-0812">Transmembrane</keyword>
<feature type="transmembrane region" description="Helical" evidence="2">
    <location>
        <begin position="16"/>
        <end position="38"/>
    </location>
</feature>
<name>A0A2S3ZME5_9MICO</name>
<keyword evidence="4" id="KW-1185">Reference proteome</keyword>
<evidence type="ECO:0000256" key="2">
    <source>
        <dbReference type="SAM" id="Phobius"/>
    </source>
</evidence>
<organism evidence="3 4">
    <name type="scientific">Cryobacterium zongtaii</name>
    <dbReference type="NCBI Taxonomy" id="1259217"/>
    <lineage>
        <taxon>Bacteria</taxon>
        <taxon>Bacillati</taxon>
        <taxon>Actinomycetota</taxon>
        <taxon>Actinomycetes</taxon>
        <taxon>Micrococcales</taxon>
        <taxon>Microbacteriaceae</taxon>
        <taxon>Cryobacterium</taxon>
    </lineage>
</organism>
<comment type="caution">
    <text evidence="3">The sequence shown here is derived from an EMBL/GenBank/DDBJ whole genome shotgun (WGS) entry which is preliminary data.</text>
</comment>
<dbReference type="RefSeq" id="WP_103459134.1">
    <property type="nucleotide sequence ID" value="NZ_PPXD01000001.1"/>
</dbReference>
<gene>
    <name evidence="3" type="ORF">C3B61_00250</name>
</gene>